<evidence type="ECO:0000313" key="2">
    <source>
        <dbReference type="EMBL" id="QGF20923.1"/>
    </source>
</evidence>
<protein>
    <recommendedName>
        <fullName evidence="1">DUF7609 domain-containing protein</fullName>
    </recommendedName>
</protein>
<accession>A0A5Q2F2T4</accession>
<proteinExistence type="predicted"/>
<keyword evidence="3" id="KW-1185">Reference proteome</keyword>
<evidence type="ECO:0000259" key="1">
    <source>
        <dbReference type="Pfam" id="PF24582"/>
    </source>
</evidence>
<dbReference type="InterPro" id="IPR056028">
    <property type="entry name" value="DUF7609"/>
</dbReference>
<dbReference type="Proteomes" id="UP000345177">
    <property type="component" value="Segment"/>
</dbReference>
<sequence length="96" mass="10567">MSEALKQGITAHRLVENLQALEVFESFSRTTFVEPDVRTENLKDVSSEIRQRMASAVSSTIAALQSSGKKKFSRETLSGITSTGNYAVTLIITRTE</sequence>
<dbReference type="Pfam" id="PF24582">
    <property type="entry name" value="DUF7609"/>
    <property type="match status" value="1"/>
</dbReference>
<dbReference type="GeneID" id="62682672"/>
<name>A0A5Q2F2T4_9CAUD</name>
<organism evidence="2 3">
    <name type="scientific">Serratia phage JS26</name>
    <dbReference type="NCBI Taxonomy" id="2315217"/>
    <lineage>
        <taxon>Viruses</taxon>
        <taxon>Duplodnaviria</taxon>
        <taxon>Heunggongvirae</taxon>
        <taxon>Uroviricota</taxon>
        <taxon>Caudoviricetes</taxon>
        <taxon>Casjensviridae</taxon>
        <taxon>Dunedinvirus</taxon>
        <taxon>Dunedinvirus JS26</taxon>
    </lineage>
</organism>
<feature type="domain" description="DUF7609" evidence="1">
    <location>
        <begin position="12"/>
        <end position="96"/>
    </location>
</feature>
<evidence type="ECO:0000313" key="3">
    <source>
        <dbReference type="Proteomes" id="UP000345177"/>
    </source>
</evidence>
<reference evidence="2 3" key="1">
    <citation type="submission" date="2019-09" db="EMBL/GenBank/DDBJ databases">
        <title>Transcriptional response of Serratia to Siphovirus infection.</title>
        <authorList>
            <person name="Malone L.M."/>
            <person name="Fineran P.C."/>
        </authorList>
    </citation>
    <scope>NUCLEOTIDE SEQUENCE [LARGE SCALE GENOMIC DNA]</scope>
</reference>
<dbReference type="EMBL" id="MN505213">
    <property type="protein sequence ID" value="QGF20923.1"/>
    <property type="molecule type" value="Genomic_DNA"/>
</dbReference>
<dbReference type="RefSeq" id="YP_010000032.1">
    <property type="nucleotide sequence ID" value="NC_053012.1"/>
</dbReference>
<dbReference type="KEGG" id="vg:62682672"/>